<protein>
    <recommendedName>
        <fullName evidence="4">DUF4142 domain-containing protein</fullName>
    </recommendedName>
</protein>
<organism evidence="2 3">
    <name type="scientific">Hymenobacter volaticus</name>
    <dbReference type="NCBI Taxonomy" id="2932254"/>
    <lineage>
        <taxon>Bacteria</taxon>
        <taxon>Pseudomonadati</taxon>
        <taxon>Bacteroidota</taxon>
        <taxon>Cytophagia</taxon>
        <taxon>Cytophagales</taxon>
        <taxon>Hymenobacteraceae</taxon>
        <taxon>Hymenobacter</taxon>
    </lineage>
</organism>
<keyword evidence="1" id="KW-0732">Signal</keyword>
<dbReference type="PROSITE" id="PS51257">
    <property type="entry name" value="PROKAR_LIPOPROTEIN"/>
    <property type="match status" value="1"/>
</dbReference>
<name>A0ABY4GGH7_9BACT</name>
<gene>
    <name evidence="2" type="ORF">MUN86_28455</name>
</gene>
<keyword evidence="2" id="KW-0614">Plasmid</keyword>
<feature type="chain" id="PRO_5047390097" description="DUF4142 domain-containing protein" evidence="1">
    <location>
        <begin position="22"/>
        <end position="193"/>
    </location>
</feature>
<evidence type="ECO:0000313" key="2">
    <source>
        <dbReference type="EMBL" id="UOQ69574.1"/>
    </source>
</evidence>
<reference evidence="2" key="1">
    <citation type="submission" date="2022-04" db="EMBL/GenBank/DDBJ databases">
        <title>Hymenobacter sp. isolated from the air.</title>
        <authorList>
            <person name="Won M."/>
            <person name="Lee C.-M."/>
            <person name="Woen H.-Y."/>
            <person name="Kwon S.-W."/>
        </authorList>
    </citation>
    <scope>NUCLEOTIDE SEQUENCE</scope>
    <source>
        <strain evidence="2">5420S-77</strain>
        <plasmid evidence="2">unnamed5</plasmid>
    </source>
</reference>
<accession>A0ABY4GGH7</accession>
<feature type="signal peptide" evidence="1">
    <location>
        <begin position="1"/>
        <end position="21"/>
    </location>
</feature>
<dbReference type="Proteomes" id="UP000830401">
    <property type="component" value="Plasmid unnamed5"/>
</dbReference>
<evidence type="ECO:0000313" key="3">
    <source>
        <dbReference type="Proteomes" id="UP000830401"/>
    </source>
</evidence>
<sequence length="193" mass="21253">MKTTAMLLLASLALASCGEDAASKKLAADTEARVTASIQQLLTQAGDKAGTTSYINVVHNWYQSEVPNLVKLNPKTATIYQTHAAILQEVAANEPQLVKHAIVTPEQAEGIRSGYKKLVDESAARVQELSALATSKTTMSEAEQLKYVSDLAEKQTHHLALVKYYTKRTANTLARKQQDETNKRLMRNMWGHD</sequence>
<keyword evidence="3" id="KW-1185">Reference proteome</keyword>
<dbReference type="EMBL" id="CP095066">
    <property type="protein sequence ID" value="UOQ69574.1"/>
    <property type="molecule type" value="Genomic_DNA"/>
</dbReference>
<evidence type="ECO:0008006" key="4">
    <source>
        <dbReference type="Google" id="ProtNLM"/>
    </source>
</evidence>
<proteinExistence type="predicted"/>
<geneLocation type="plasmid" evidence="2 3">
    <name>unnamed5</name>
</geneLocation>
<dbReference type="RefSeq" id="WP_245127421.1">
    <property type="nucleotide sequence ID" value="NZ_CP095066.1"/>
</dbReference>
<evidence type="ECO:0000256" key="1">
    <source>
        <dbReference type="SAM" id="SignalP"/>
    </source>
</evidence>